<dbReference type="SUPFAM" id="SSF52540">
    <property type="entry name" value="P-loop containing nucleoside triphosphate hydrolases"/>
    <property type="match status" value="1"/>
</dbReference>
<evidence type="ECO:0000256" key="3">
    <source>
        <dbReference type="ARBA" id="ARBA00022748"/>
    </source>
</evidence>
<evidence type="ECO:0000256" key="4">
    <source>
        <dbReference type="ARBA" id="ARBA00022840"/>
    </source>
</evidence>
<accession>A0A516H1T4</accession>
<keyword evidence="6" id="KW-0472">Membrane</keyword>
<evidence type="ECO:0000256" key="2">
    <source>
        <dbReference type="ARBA" id="ARBA00022741"/>
    </source>
</evidence>
<dbReference type="NCBIfam" id="NF010061">
    <property type="entry name" value="PRK13538.1"/>
    <property type="match status" value="1"/>
</dbReference>
<evidence type="ECO:0000313" key="8">
    <source>
        <dbReference type="EMBL" id="QDO97739.1"/>
    </source>
</evidence>
<dbReference type="AlphaFoldDB" id="A0A516H1T4"/>
<dbReference type="GO" id="GO:0022857">
    <property type="term" value="F:transmembrane transporter activity"/>
    <property type="evidence" value="ECO:0007669"/>
    <property type="project" value="InterPro"/>
</dbReference>
<dbReference type="Pfam" id="PF00005">
    <property type="entry name" value="ABC_tran"/>
    <property type="match status" value="1"/>
</dbReference>
<dbReference type="GO" id="GO:0016887">
    <property type="term" value="F:ATP hydrolysis activity"/>
    <property type="evidence" value="ECO:0007669"/>
    <property type="project" value="InterPro"/>
</dbReference>
<dbReference type="InterPro" id="IPR017871">
    <property type="entry name" value="ABC_transporter-like_CS"/>
</dbReference>
<organism evidence="8 9">
    <name type="scientific">Ferrovibrio terrae</name>
    <dbReference type="NCBI Taxonomy" id="2594003"/>
    <lineage>
        <taxon>Bacteria</taxon>
        <taxon>Pseudomonadati</taxon>
        <taxon>Pseudomonadota</taxon>
        <taxon>Alphaproteobacteria</taxon>
        <taxon>Rhodospirillales</taxon>
        <taxon>Rhodospirillaceae</taxon>
        <taxon>Ferrovibrio</taxon>
    </lineage>
</organism>
<keyword evidence="3" id="KW-0201">Cytochrome c-type biogenesis</keyword>
<dbReference type="Gene3D" id="3.40.50.300">
    <property type="entry name" value="P-loop containing nucleotide triphosphate hydrolases"/>
    <property type="match status" value="1"/>
</dbReference>
<evidence type="ECO:0000313" key="9">
    <source>
        <dbReference type="Proteomes" id="UP000317496"/>
    </source>
</evidence>
<dbReference type="RefSeq" id="WP_144068720.1">
    <property type="nucleotide sequence ID" value="NZ_CP041636.1"/>
</dbReference>
<dbReference type="SMART" id="SM00382">
    <property type="entry name" value="AAA"/>
    <property type="match status" value="1"/>
</dbReference>
<evidence type="ECO:0000256" key="6">
    <source>
        <dbReference type="ARBA" id="ARBA00023136"/>
    </source>
</evidence>
<sequence length="210" mass="22492">MALAVEQLACIRGERQLFSDLTFRLAPGEALLLHGPNGSGKSSLLRLLAGFLPPAGGRVLWDGASALEDAEAHRARLQYLGHQDAVKSQLGTGDNLLFWARLYGLDPVAAATAVSAALDAAGLQRQRDLPGRYLSAGQKRRLALARLLLKPATLWLLDEPTNALDTSAVRWLGELLAAHRARGGMIILASHVTVPMNDARELLLPEGVLT</sequence>
<dbReference type="KEGG" id="fer:FNB15_10870"/>
<keyword evidence="4 8" id="KW-0067">ATP-binding</keyword>
<dbReference type="InterPro" id="IPR003439">
    <property type="entry name" value="ABC_transporter-like_ATP-bd"/>
</dbReference>
<dbReference type="InterPro" id="IPR027417">
    <property type="entry name" value="P-loop_NTPase"/>
</dbReference>
<dbReference type="PANTHER" id="PTHR43499">
    <property type="entry name" value="ABC TRANSPORTER I FAMILY MEMBER 1"/>
    <property type="match status" value="1"/>
</dbReference>
<dbReference type="PANTHER" id="PTHR43499:SF1">
    <property type="entry name" value="ABC TRANSPORTER I FAMILY MEMBER 1"/>
    <property type="match status" value="1"/>
</dbReference>
<dbReference type="InterPro" id="IPR003593">
    <property type="entry name" value="AAA+_ATPase"/>
</dbReference>
<keyword evidence="5" id="KW-1278">Translocase</keyword>
<dbReference type="PROSITE" id="PS00211">
    <property type="entry name" value="ABC_TRANSPORTER_1"/>
    <property type="match status" value="1"/>
</dbReference>
<reference evidence="8 9" key="1">
    <citation type="submission" date="2019-07" db="EMBL/GenBank/DDBJ databases">
        <title>Genome sequencing for Ferrovibrio sp. K5.</title>
        <authorList>
            <person name="Park S.-J."/>
        </authorList>
    </citation>
    <scope>NUCLEOTIDE SEQUENCE [LARGE SCALE GENOMIC DNA]</scope>
    <source>
        <strain evidence="8 9">K5</strain>
    </source>
</reference>
<evidence type="ECO:0000259" key="7">
    <source>
        <dbReference type="PROSITE" id="PS50893"/>
    </source>
</evidence>
<dbReference type="GO" id="GO:0005524">
    <property type="term" value="F:ATP binding"/>
    <property type="evidence" value="ECO:0007669"/>
    <property type="project" value="UniProtKB-KW"/>
</dbReference>
<evidence type="ECO:0000256" key="5">
    <source>
        <dbReference type="ARBA" id="ARBA00022967"/>
    </source>
</evidence>
<dbReference type="Proteomes" id="UP000317496">
    <property type="component" value="Chromosome"/>
</dbReference>
<dbReference type="EMBL" id="CP041636">
    <property type="protein sequence ID" value="QDO97739.1"/>
    <property type="molecule type" value="Genomic_DNA"/>
</dbReference>
<dbReference type="GO" id="GO:0017004">
    <property type="term" value="P:cytochrome complex assembly"/>
    <property type="evidence" value="ECO:0007669"/>
    <property type="project" value="UniProtKB-KW"/>
</dbReference>
<proteinExistence type="predicted"/>
<name>A0A516H1T4_9PROT</name>
<dbReference type="PROSITE" id="PS50893">
    <property type="entry name" value="ABC_TRANSPORTER_2"/>
    <property type="match status" value="1"/>
</dbReference>
<feature type="domain" description="ABC transporter" evidence="7">
    <location>
        <begin position="3"/>
        <end position="210"/>
    </location>
</feature>
<dbReference type="InterPro" id="IPR005895">
    <property type="entry name" value="ABC_transptr_haem_export_CcmA"/>
</dbReference>
<protein>
    <submittedName>
        <fullName evidence="8">Heme ABC exporter ATP-binding protein CcmA</fullName>
    </submittedName>
</protein>
<keyword evidence="9" id="KW-1185">Reference proteome</keyword>
<evidence type="ECO:0000256" key="1">
    <source>
        <dbReference type="ARBA" id="ARBA00022448"/>
    </source>
</evidence>
<dbReference type="NCBIfam" id="TIGR01189">
    <property type="entry name" value="ccmA"/>
    <property type="match status" value="1"/>
</dbReference>
<keyword evidence="1" id="KW-0813">Transport</keyword>
<dbReference type="OrthoDB" id="9800654at2"/>
<gene>
    <name evidence="8" type="primary">ccmA</name>
    <name evidence="8" type="ORF">FNB15_10870</name>
</gene>
<keyword evidence="2" id="KW-0547">Nucleotide-binding</keyword>